<accession>A0A7L9FIG8</accession>
<dbReference type="AlphaFoldDB" id="A0A7L9FIG8"/>
<keyword evidence="1" id="KW-1133">Transmembrane helix</keyword>
<evidence type="ECO:0000313" key="2">
    <source>
        <dbReference type="EMBL" id="QOJ79549.1"/>
    </source>
</evidence>
<feature type="transmembrane region" description="Helical" evidence="1">
    <location>
        <begin position="84"/>
        <end position="101"/>
    </location>
</feature>
<dbReference type="Proteomes" id="UP000594121">
    <property type="component" value="Chromosome"/>
</dbReference>
<evidence type="ECO:0000256" key="1">
    <source>
        <dbReference type="SAM" id="Phobius"/>
    </source>
</evidence>
<protein>
    <submittedName>
        <fullName evidence="2">Uncharacterized protein</fullName>
    </submittedName>
</protein>
<name>A0A7L9FIG8_9CREN</name>
<reference evidence="2 3" key="1">
    <citation type="submission" date="2020-10" db="EMBL/GenBank/DDBJ databases">
        <title>Thermofilum lucidum 3507LT sp. nov. a novel member of Thermofilaceae family isolated from Chile hot spring, and proposal of description order Thermofilales.</title>
        <authorList>
            <person name="Zayulina K.S."/>
            <person name="Elcheninov A.G."/>
            <person name="Toshchakov S.V."/>
            <person name="Kublanov I.V."/>
        </authorList>
    </citation>
    <scope>NUCLEOTIDE SEQUENCE [LARGE SCALE GENOMIC DNA]</scope>
    <source>
        <strain evidence="2 3">3507LT</strain>
    </source>
</reference>
<gene>
    <name evidence="2" type="ORF">IG193_03575</name>
</gene>
<keyword evidence="1" id="KW-0472">Membrane</keyword>
<evidence type="ECO:0000313" key="3">
    <source>
        <dbReference type="Proteomes" id="UP000594121"/>
    </source>
</evidence>
<organism evidence="2 3">
    <name type="scientific">Infirmifilum lucidum</name>
    <dbReference type="NCBI Taxonomy" id="2776706"/>
    <lineage>
        <taxon>Archaea</taxon>
        <taxon>Thermoproteota</taxon>
        <taxon>Thermoprotei</taxon>
        <taxon>Thermofilales</taxon>
        <taxon>Thermofilaceae</taxon>
        <taxon>Infirmifilum</taxon>
    </lineage>
</organism>
<keyword evidence="1" id="KW-0812">Transmembrane</keyword>
<dbReference type="GeneID" id="59148945"/>
<dbReference type="RefSeq" id="WP_192819521.1">
    <property type="nucleotide sequence ID" value="NZ_CP062310.1"/>
</dbReference>
<dbReference type="InParanoid" id="A0A7L9FIG8"/>
<sequence>MSLTPFERARKRAKLIKETIEDLDAIRAFKLFNPSRALRNLRELKLEGELWRELGDALTEIAQVPSRDKSFPRLKKIDSISDKLFIASFGLMVGSLILLLFNYEALISYLVLILSLIVLNISYLLKFYVSVKVRSVYMSNIGVVKAHGELMKRAVDSLVPRLRGELKKAGIEAGRVKLTLFHGDYTGLVIVEEKKGVYKLKLRE</sequence>
<dbReference type="KEGG" id="thel:IG193_03575"/>
<proteinExistence type="predicted"/>
<keyword evidence="3" id="KW-1185">Reference proteome</keyword>
<dbReference type="EMBL" id="CP062310">
    <property type="protein sequence ID" value="QOJ79549.1"/>
    <property type="molecule type" value="Genomic_DNA"/>
</dbReference>
<feature type="transmembrane region" description="Helical" evidence="1">
    <location>
        <begin position="107"/>
        <end position="129"/>
    </location>
</feature>